<keyword evidence="3" id="KW-1185">Reference proteome</keyword>
<feature type="region of interest" description="Disordered" evidence="1">
    <location>
        <begin position="867"/>
        <end position="897"/>
    </location>
</feature>
<proteinExistence type="predicted"/>
<dbReference type="EMBL" id="FQYO01000007">
    <property type="protein sequence ID" value="SHJ24475.1"/>
    <property type="molecule type" value="Genomic_DNA"/>
</dbReference>
<evidence type="ECO:0000313" key="2">
    <source>
        <dbReference type="EMBL" id="SHJ24475.1"/>
    </source>
</evidence>
<name>A0A1M6HQJ4_9RHOB</name>
<gene>
    <name evidence="2" type="ORF">SAMN05444417_3297</name>
</gene>
<evidence type="ECO:0000313" key="3">
    <source>
        <dbReference type="Proteomes" id="UP000184292"/>
    </source>
</evidence>
<accession>A0A1M6HQJ4</accession>
<organism evidence="2 3">
    <name type="scientific">Wenxinia saemankumensis</name>
    <dbReference type="NCBI Taxonomy" id="1447782"/>
    <lineage>
        <taxon>Bacteria</taxon>
        <taxon>Pseudomonadati</taxon>
        <taxon>Pseudomonadota</taxon>
        <taxon>Alphaproteobacteria</taxon>
        <taxon>Rhodobacterales</taxon>
        <taxon>Roseobacteraceae</taxon>
        <taxon>Wenxinia</taxon>
    </lineage>
</organism>
<sequence>MELVIEGVKVSVSDDFASLSPREQEATVIEIADSLQITPANAETDSRLEGAMSFLNEGIARTLGAPVDIVAAGLNRVGIETGDSPVGGSDSIRAAMGAADIAAANRAPQTMGERALLGAGEAAGALLPGAGALRAVGATGQLGREVATDVSRPFLATPGRAVAAEMAAGAGARVGEAAADRMSDGNGLARAAGGLLGGLAAATGPGAALRAGTAAIRRTPVVGTGIRAAQAAVVPFTEAGARVRATDRIRSLVSDPEATREALRQRTETNLTPAQQLDDPNLLALERTAAETDPRLRDRLAERSREAGQQAIEGLRAPANGESVSAAQRMVDVRREQFRTRLQGMVQLAENRARARVERLDPARRESENAVIVREEIDRAYDRARGQESKLWDRVPRVAQVPTDRARAAYDRFVAETGRPQQSDIPHAARAFLSGEEGGFAEMETVQDVYGLYSSLRQSAREAMAGPVPRENVARIANGIADAILEDLGAVGPETTIGRTINEARSFSREVNETFGQGTVGMVTARQRTGGPNVAPETTLARSVGLGGVRGAVAVDDIRGAAGSNADASLEDYLRGRLMEGVRPFTPERADGFVSRNRETLQRFPDLQADISNAQDATRTALDRASRVADITRALDNSRESVTAAFINARAGDEIAQAVFQDRNPTRAAAILANAARRDETGRALDGLKGGFLDYLTRQSNGGYSGDGSPLLNGDTLNGLLQDTRTRAALGRVFTAPELGRMDRLARELQGLQHAREGRSLDAVMNDAPNSVISLLSNTAAARMGAQAGQGTSGASLLTANFATRRMRRILDSLTNDRAELLVRNAIEDRELFAALLRPVNSPEAARHVERRLTEWLLGTGAVVASETGDPRQASVGAQERAETSPTPRASNALALP</sequence>
<evidence type="ECO:0000256" key="1">
    <source>
        <dbReference type="SAM" id="MobiDB-lite"/>
    </source>
</evidence>
<dbReference type="Proteomes" id="UP000184292">
    <property type="component" value="Unassembled WGS sequence"/>
</dbReference>
<protein>
    <submittedName>
        <fullName evidence="2">Uncharacterized protein</fullName>
    </submittedName>
</protein>
<reference evidence="2 3" key="1">
    <citation type="submission" date="2016-11" db="EMBL/GenBank/DDBJ databases">
        <authorList>
            <person name="Jaros S."/>
            <person name="Januszkiewicz K."/>
            <person name="Wedrychowicz H."/>
        </authorList>
    </citation>
    <scope>NUCLEOTIDE SEQUENCE [LARGE SCALE GENOMIC DNA]</scope>
    <source>
        <strain evidence="2 3">DSM 100565</strain>
    </source>
</reference>
<dbReference type="AlphaFoldDB" id="A0A1M6HQJ4"/>
<dbReference type="STRING" id="1447782.SAMN05444417_3297"/>
<dbReference type="RefSeq" id="WP_073333867.1">
    <property type="nucleotide sequence ID" value="NZ_FQYO01000007.1"/>
</dbReference>
<dbReference type="OrthoDB" id="8313682at2"/>